<dbReference type="EMBL" id="JAAGMB010000937">
    <property type="protein sequence ID" value="NEB22451.1"/>
    <property type="molecule type" value="Genomic_DNA"/>
</dbReference>
<reference evidence="1 2" key="1">
    <citation type="submission" date="2020-01" db="EMBL/GenBank/DDBJ databases">
        <title>Insect and environment-associated Actinomycetes.</title>
        <authorList>
            <person name="Currrie C."/>
            <person name="Chevrette M."/>
            <person name="Carlson C."/>
            <person name="Stubbendieck R."/>
            <person name="Wendt-Pienkowski E."/>
        </authorList>
    </citation>
    <scope>NUCLEOTIDE SEQUENCE [LARGE SCALE GENOMIC DNA]</scope>
    <source>
        <strain evidence="1 2">SID14172</strain>
    </source>
</reference>
<name>A0A6N9UX99_9ACTN</name>
<accession>A0A6N9UX99</accession>
<evidence type="ECO:0000313" key="2">
    <source>
        <dbReference type="Proteomes" id="UP000469545"/>
    </source>
</evidence>
<dbReference type="InterPro" id="IPR011990">
    <property type="entry name" value="TPR-like_helical_dom_sf"/>
</dbReference>
<dbReference type="RefSeq" id="WP_164143607.1">
    <property type="nucleotide sequence ID" value="NZ_JAAGMB010000937.1"/>
</dbReference>
<gene>
    <name evidence="1" type="ORF">G3I46_39145</name>
</gene>
<protein>
    <submittedName>
        <fullName evidence="1">Uncharacterized protein</fullName>
    </submittedName>
</protein>
<sequence>SGATGQSLVAAAGWVRADHPASSVPVRAAEDVDGAERVRAFLRPASPEARRLAVYLSAVPLQLPVMQLVQHAMLAGSGPDVLSEVLLGGLLRRASDTDDPQGVRYRFLPGVATELRARLTVEDAELLFKHCSEYVERRFGRSVRNFPALAGAFLRGAVSPGEQLVPASDPLVVPVGGPVTGPGTAEPPGLRAFAEVSAEVLRELGARMPRAAVGRAADAGVLLERARDAHARYRAEGQTRDLDAAVGGLRRVLTVARPGERRTQAAELLAECLMDRWRVGADGDDLREAWEAVADLRGVSGHGRFVRAMICSDQASALQDEGMGFPGIPDDLRDWAAGAAPRNERAAVEFARAVLLYLADRDFAAVLATETESARLRRYAGTALLHLRRLIGLAGASRPGPHGPHAAAADPQEWYVAHLYRALDAATTTVEVDGSERVRVERGRLWLALARQFAGQGAVASAAGDTDRSRDAAASAIEDFMAVLREENALPDTERCRAWLDVSSAVDLAGTQDDRDHSLIVHALERAEEAAGDDDDLRVECRTRAAHVHWESYERTGAPASLDVAVDTWESVVRLLREDDPRLPAVLTDCGVALRERADRRDGTQDAHRAVNLLRRAVDGTLPDDPELPHRRYKLADAHIGRFEAAHVLSDLYEADWLLGEAVRGAEDPQYQALFLMHRGIVAELLHARLGTVDHAERAVEYYTRSSEHAREEGPAAREALALALQGRARARELLGRSRTALADYREALRLTPDAEFAERLRADIARLTSGTADA</sequence>
<feature type="non-terminal residue" evidence="1">
    <location>
        <position position="1"/>
    </location>
</feature>
<dbReference type="Gene3D" id="1.25.40.10">
    <property type="entry name" value="Tetratricopeptide repeat domain"/>
    <property type="match status" value="1"/>
</dbReference>
<keyword evidence="2" id="KW-1185">Reference proteome</keyword>
<organism evidence="1 2">
    <name type="scientific">Streptomyces coelicoflavus</name>
    <dbReference type="NCBI Taxonomy" id="285562"/>
    <lineage>
        <taxon>Bacteria</taxon>
        <taxon>Bacillati</taxon>
        <taxon>Actinomycetota</taxon>
        <taxon>Actinomycetes</taxon>
        <taxon>Kitasatosporales</taxon>
        <taxon>Streptomycetaceae</taxon>
        <taxon>Streptomyces</taxon>
    </lineage>
</organism>
<dbReference type="Proteomes" id="UP000469545">
    <property type="component" value="Unassembled WGS sequence"/>
</dbReference>
<proteinExistence type="predicted"/>
<dbReference type="AlphaFoldDB" id="A0A6N9UX99"/>
<evidence type="ECO:0000313" key="1">
    <source>
        <dbReference type="EMBL" id="NEB22451.1"/>
    </source>
</evidence>
<comment type="caution">
    <text evidence="1">The sequence shown here is derived from an EMBL/GenBank/DDBJ whole genome shotgun (WGS) entry which is preliminary data.</text>
</comment>
<dbReference type="SUPFAM" id="SSF48452">
    <property type="entry name" value="TPR-like"/>
    <property type="match status" value="1"/>
</dbReference>